<gene>
    <name evidence="1" type="ORF">B1R32_10572</name>
</gene>
<reference evidence="1 2" key="1">
    <citation type="journal article" date="2018" name="Syst. Appl. Microbiol.">
        <title>Abditibacterium utsteinense sp. nov., the first cultivated member of candidate phylum FBP, isolated from ice-free Antarctic soil samples.</title>
        <authorList>
            <person name="Tahon G."/>
            <person name="Tytgat B."/>
            <person name="Lebbe L."/>
            <person name="Carlier A."/>
            <person name="Willems A."/>
        </authorList>
    </citation>
    <scope>NUCLEOTIDE SEQUENCE [LARGE SCALE GENOMIC DNA]</scope>
    <source>
        <strain evidence="1 2">LMG 29911</strain>
    </source>
</reference>
<comment type="caution">
    <text evidence="1">The sequence shown here is derived from an EMBL/GenBank/DDBJ whole genome shotgun (WGS) entry which is preliminary data.</text>
</comment>
<dbReference type="AlphaFoldDB" id="A0A2S8SUB7"/>
<name>A0A2S8SUB7_9BACT</name>
<keyword evidence="2" id="KW-1185">Reference proteome</keyword>
<dbReference type="Proteomes" id="UP000237684">
    <property type="component" value="Unassembled WGS sequence"/>
</dbReference>
<proteinExistence type="predicted"/>
<evidence type="ECO:0000313" key="2">
    <source>
        <dbReference type="Proteomes" id="UP000237684"/>
    </source>
</evidence>
<dbReference type="InParanoid" id="A0A2S8SUB7"/>
<sequence>MKSPRQLSRAFSRAVNWKLMNIKMNIKQLSFFSAAFAISVFSCAQNANAQEAKPLLSGHIARRADAPVLFAPRGWKIEKRISGDLNRDKIPDAALVLVQDLVAKDAEGNATARQRALVVALKEGKGWHRVGFNNSLLLGTRDGGAFYGMMETPVDVSIKSGILRVTQDNGSREVTNTTHKFRLDKRTQRVYLIGFDMSENDRLTANTRSQSSNYLTGAKKITIIKGEGKRERITYQTARVSRKLRLLESVKVEERYSG</sequence>
<accession>A0A2S8SUB7</accession>
<dbReference type="EMBL" id="NIGF01000005">
    <property type="protein sequence ID" value="PQV64391.1"/>
    <property type="molecule type" value="Genomic_DNA"/>
</dbReference>
<protein>
    <submittedName>
        <fullName evidence="1">Uncharacterized protein</fullName>
    </submittedName>
</protein>
<organism evidence="1 2">
    <name type="scientific">Abditibacterium utsteinense</name>
    <dbReference type="NCBI Taxonomy" id="1960156"/>
    <lineage>
        <taxon>Bacteria</taxon>
        <taxon>Pseudomonadati</taxon>
        <taxon>Abditibacteriota</taxon>
        <taxon>Abditibacteriia</taxon>
        <taxon>Abditibacteriales</taxon>
        <taxon>Abditibacteriaceae</taxon>
        <taxon>Abditibacterium</taxon>
    </lineage>
</organism>
<evidence type="ECO:0000313" key="1">
    <source>
        <dbReference type="EMBL" id="PQV64391.1"/>
    </source>
</evidence>